<dbReference type="AlphaFoldDB" id="A0A9Q8SBS4"/>
<name>A0A9Q8SBS4_9PEZI</name>
<feature type="region of interest" description="Disordered" evidence="1">
    <location>
        <begin position="466"/>
        <end position="497"/>
    </location>
</feature>
<evidence type="ECO:0000313" key="2">
    <source>
        <dbReference type="EMBL" id="UQC74479.1"/>
    </source>
</evidence>
<dbReference type="EMBL" id="CP019471">
    <property type="protein sequence ID" value="UQC74479.1"/>
    <property type="molecule type" value="Genomic_DNA"/>
</dbReference>
<dbReference type="GeneID" id="73335182"/>
<reference evidence="2" key="1">
    <citation type="journal article" date="2021" name="Mol. Plant Microbe Interact.">
        <title>Complete Genome Sequence of the Plant-Pathogenic Fungus Colletotrichum lupini.</title>
        <authorList>
            <person name="Baroncelli R."/>
            <person name="Pensec F."/>
            <person name="Da Lio D."/>
            <person name="Boufleur T."/>
            <person name="Vicente I."/>
            <person name="Sarrocco S."/>
            <person name="Picot A."/>
            <person name="Baraldi E."/>
            <person name="Sukno S."/>
            <person name="Thon M."/>
            <person name="Le Floch G."/>
        </authorList>
    </citation>
    <scope>NUCLEOTIDE SEQUENCE</scope>
    <source>
        <strain evidence="2">IMI 504893</strain>
    </source>
</reference>
<dbReference type="Proteomes" id="UP000830671">
    <property type="component" value="Chromosome 1"/>
</dbReference>
<proteinExistence type="predicted"/>
<organism evidence="2 3">
    <name type="scientific">Colletotrichum lupini</name>
    <dbReference type="NCBI Taxonomy" id="145971"/>
    <lineage>
        <taxon>Eukaryota</taxon>
        <taxon>Fungi</taxon>
        <taxon>Dikarya</taxon>
        <taxon>Ascomycota</taxon>
        <taxon>Pezizomycotina</taxon>
        <taxon>Sordariomycetes</taxon>
        <taxon>Hypocreomycetidae</taxon>
        <taxon>Glomerellales</taxon>
        <taxon>Glomerellaceae</taxon>
        <taxon>Colletotrichum</taxon>
        <taxon>Colletotrichum acutatum species complex</taxon>
    </lineage>
</organism>
<feature type="compositionally biased region" description="Polar residues" evidence="1">
    <location>
        <begin position="13"/>
        <end position="33"/>
    </location>
</feature>
<evidence type="ECO:0000313" key="3">
    <source>
        <dbReference type="Proteomes" id="UP000830671"/>
    </source>
</evidence>
<keyword evidence="3" id="KW-1185">Reference proteome</keyword>
<dbReference type="KEGG" id="clup:CLUP02_01130"/>
<feature type="compositionally biased region" description="Polar residues" evidence="1">
    <location>
        <begin position="148"/>
        <end position="159"/>
    </location>
</feature>
<sequence length="696" mass="77339">MELIEASPELHHQSQPVNTMKDSTWKQQKSSNFRCPPRTSKPTGMRQASPYVWGALSPKNKEHSEHSLHTEKSFIAYPVPISFPFSVLYQRRPPFLIVIMVWNIHSLAGLPVDLPWNPCSLTMTLVLLFAILASNLFPHEGVSSVYTPRDSPTSYTRRNTAPWPNGHEQLPSLPSTCFWTKNHRSWVGDLPIAMVTVQDARNQHGLPLLESIPCTLPPPTVALHLSVDHGPLILVEKQGSAPSAGFIHSTPAMLDLLARYSLFYSLDSWACFHPRVADLGWNSLAKTSSALLTSFCSSAITSLHSHQRLPCDRIRYMPVPTLLFFSKLDTRPCTVRQPKPSAVSHPNTQPSTSERTIRLANGPLRTSGVWADEDPVTFPPCENAPNRPWCGKFDDNIPSTPLSDFTTKTFTAPHRWEDPNKAGGLKAYARGAARGGEKVGMQGPYPSNYFDDLYLMQVSELCRQSSEHHSLQQGGMEPGEQRSHTAAEPSRTQPGRQRLDSLGRQLTLHFGVPSTTGLCYWDPFMWLNGRVEHLHMHSGLGAGAGFLPDVIPRLNVIGGLHCKACMDQGALSGRRFRFGPLPSVQGLCQRHALYHQPNADNKSLLMTTPSKHYSGANIGICAVVQIQHIPCFTEDPLSSTVGTIERKSAYHFISTTSVHARLHHYRIQPFSELFYSETAAGQDISPSFRLLDPLDN</sequence>
<protein>
    <submittedName>
        <fullName evidence="2">Uncharacterized protein</fullName>
    </submittedName>
</protein>
<feature type="region of interest" description="Disordered" evidence="1">
    <location>
        <begin position="148"/>
        <end position="167"/>
    </location>
</feature>
<evidence type="ECO:0000256" key="1">
    <source>
        <dbReference type="SAM" id="MobiDB-lite"/>
    </source>
</evidence>
<dbReference type="RefSeq" id="XP_049136129.1">
    <property type="nucleotide sequence ID" value="XM_049280172.1"/>
</dbReference>
<gene>
    <name evidence="2" type="ORF">CLUP02_01130</name>
</gene>
<accession>A0A9Q8SBS4</accession>
<feature type="region of interest" description="Disordered" evidence="1">
    <location>
        <begin position="1"/>
        <end position="46"/>
    </location>
</feature>